<proteinExistence type="predicted"/>
<feature type="region of interest" description="Disordered" evidence="1">
    <location>
        <begin position="224"/>
        <end position="247"/>
    </location>
</feature>
<organism evidence="2">
    <name type="scientific">Cyprideis torosa</name>
    <dbReference type="NCBI Taxonomy" id="163714"/>
    <lineage>
        <taxon>Eukaryota</taxon>
        <taxon>Metazoa</taxon>
        <taxon>Ecdysozoa</taxon>
        <taxon>Arthropoda</taxon>
        <taxon>Crustacea</taxon>
        <taxon>Oligostraca</taxon>
        <taxon>Ostracoda</taxon>
        <taxon>Podocopa</taxon>
        <taxon>Podocopida</taxon>
        <taxon>Cytherocopina</taxon>
        <taxon>Cytheroidea</taxon>
        <taxon>Cytherideidae</taxon>
        <taxon>Cyprideis</taxon>
    </lineage>
</organism>
<sequence>MKGKKGCIGRREPEKTRRCDGKERCKQLTPNHWRHGAVSTRLSLPTCFPFRDRSSSASCIWAPPRTWIWAVLVVRASAPQPPSSARSPCASSIPPYPRSKGSYFQLPHTDPVMDILYGSTAMDTFHTDHVTDTREGAWEDSAVRAGATEEVAMGTHGISHTATFTHVFEDRTMDYTILSRLDYLVMRPSHTIHPMDYTILMRPSHTIHPMDYTILMRPSHTIHTLDPPLTDTSPMGTMEQATEDSLG</sequence>
<accession>A0A7R8W8K9</accession>
<gene>
    <name evidence="2" type="ORF">CTOB1V02_LOCUS4866</name>
</gene>
<protein>
    <submittedName>
        <fullName evidence="2">Uncharacterized protein</fullName>
    </submittedName>
</protein>
<dbReference type="AlphaFoldDB" id="A0A7R8W8K9"/>
<name>A0A7R8W8K9_9CRUS</name>
<evidence type="ECO:0000256" key="1">
    <source>
        <dbReference type="SAM" id="MobiDB-lite"/>
    </source>
</evidence>
<evidence type="ECO:0000313" key="2">
    <source>
        <dbReference type="EMBL" id="CAD7226955.1"/>
    </source>
</evidence>
<dbReference type="EMBL" id="OB660986">
    <property type="protein sequence ID" value="CAD7226955.1"/>
    <property type="molecule type" value="Genomic_DNA"/>
</dbReference>
<reference evidence="2" key="1">
    <citation type="submission" date="2020-11" db="EMBL/GenBank/DDBJ databases">
        <authorList>
            <person name="Tran Van P."/>
        </authorList>
    </citation>
    <scope>NUCLEOTIDE SEQUENCE</scope>
</reference>